<dbReference type="InterPro" id="IPR013783">
    <property type="entry name" value="Ig-like_fold"/>
</dbReference>
<dbReference type="InterPro" id="IPR004193">
    <property type="entry name" value="Glyco_hydro_13_N"/>
</dbReference>
<evidence type="ECO:0000259" key="4">
    <source>
        <dbReference type="SMART" id="SM00642"/>
    </source>
</evidence>
<dbReference type="SMART" id="SM00642">
    <property type="entry name" value="Aamy"/>
    <property type="match status" value="1"/>
</dbReference>
<dbReference type="Gene3D" id="2.60.40.10">
    <property type="entry name" value="Immunoglobulins"/>
    <property type="match status" value="1"/>
</dbReference>
<dbReference type="CDD" id="cd02856">
    <property type="entry name" value="E_set_GDE_Isoamylase_N"/>
    <property type="match status" value="1"/>
</dbReference>
<comment type="similarity">
    <text evidence="1">Belongs to the glycosyl hydrolase 13 family.</text>
</comment>
<sequence>MNLRFHSASGHLHGRPFPLGAEADAEGCNFAVFSPHATAMTLCLFDASGQETRRLPMTARSGDVWHIRVAGIGPGQAYGLRADGPFDPGSGLYFNADKLLLDPCAQAISHPLTYHDSLRTLSDPQALTPDDQDSGEAMPKSLVVDQEDFDWQQDQPPYIPWTQTVIYETHVRGISQLHPDVPAAERGTYLGMAHPAIVRHLQDLGITAVQLLPIQAFMPEPHLQPLGLTNYWGYNPACWFAPDPRYATSDAVHEFKTLVRTLHQAGIEVIMDVVYNHTAEADATGCTLNLTGLCPGQAYRLGQNGTDFINDTGCGNTVNLHETATLKLVMDSLRFWVETYHVDGFRFDLAVTLGREQRHFNAEAAFFKAVAQDPILSRVKLIAEPWDVGPSGYQLGQFPEHWYECNDRYRDTVRGFWRGDSGLLPDFCTRLMGSRDLLQKGQRALSTSLNYVTYHDGFTLEDLVSYEQRHNEANGEHNRDGHGHNLSANYGVEGPTDDPEIQALRQRQKRNLLTTLLLSQGAVHLLGGDELGRTQQGNNNAYCHDNEINWYHWDQADPELCRFVRHLIAIRQGSSLFHDLVFNPEDLADGPAHSDAVHWFNAAGQPMRIEDWHNPDCRTVGVLLSPAVEDIGHGLAEGDEYFLWLINADVEPMEFRFPHSDVTTWPLLLDTGSANGATGLNHEVSGSYRMAPRSQCLLGRFQPSLSS</sequence>
<protein>
    <submittedName>
        <fullName evidence="5">Glycogen debranching protein GlgX</fullName>
    </submittedName>
</protein>
<evidence type="ECO:0000256" key="1">
    <source>
        <dbReference type="ARBA" id="ARBA00008061"/>
    </source>
</evidence>
<dbReference type="NCBIfam" id="TIGR02100">
    <property type="entry name" value="glgX_debranch"/>
    <property type="match status" value="1"/>
</dbReference>
<keyword evidence="6" id="KW-1185">Reference proteome</keyword>
<dbReference type="AlphaFoldDB" id="A0A4Z0WFB6"/>
<evidence type="ECO:0000256" key="2">
    <source>
        <dbReference type="ARBA" id="ARBA00022801"/>
    </source>
</evidence>
<dbReference type="Gene3D" id="2.60.40.1180">
    <property type="entry name" value="Golgi alpha-mannosidase II"/>
    <property type="match status" value="1"/>
</dbReference>
<name>A0A4Z0WFB6_9GAMM</name>
<dbReference type="RefSeq" id="WP_135482710.1">
    <property type="nucleotide sequence ID" value="NZ_SRMF01000002.1"/>
</dbReference>
<comment type="caution">
    <text evidence="5">The sequence shown here is derived from an EMBL/GenBank/DDBJ whole genome shotgun (WGS) entry which is preliminary data.</text>
</comment>
<keyword evidence="2" id="KW-0378">Hydrolase</keyword>
<dbReference type="InterPro" id="IPR044505">
    <property type="entry name" value="GlgX_Isoamylase_N_E_set"/>
</dbReference>
<dbReference type="PANTHER" id="PTHR43002">
    <property type="entry name" value="GLYCOGEN DEBRANCHING ENZYME"/>
    <property type="match status" value="1"/>
</dbReference>
<dbReference type="SUPFAM" id="SSF51011">
    <property type="entry name" value="Glycosyl hydrolase domain"/>
    <property type="match status" value="1"/>
</dbReference>
<dbReference type="GO" id="GO:0005980">
    <property type="term" value="P:glycogen catabolic process"/>
    <property type="evidence" value="ECO:0007669"/>
    <property type="project" value="InterPro"/>
</dbReference>
<reference evidence="5 6" key="1">
    <citation type="submission" date="2019-04" db="EMBL/GenBank/DDBJ databases">
        <title>Natronospirillum operosus gen. nov., sp. nov., a haloalkaliphilic satellite isolated from decaying biomass of laboratory culture of cyanobacterium Geitlerinema sp. and proposal of Natronospirillaceae fam. nov. and Saccharospirillaceae fam. nov.</title>
        <authorList>
            <person name="Kevbrin V."/>
            <person name="Boltyanskaya Y."/>
            <person name="Koziaeva V."/>
            <person name="Grouzdev D.S."/>
            <person name="Park M."/>
            <person name="Cho J."/>
        </authorList>
    </citation>
    <scope>NUCLEOTIDE SEQUENCE [LARGE SCALE GENOMIC DNA]</scope>
    <source>
        <strain evidence="5 6">G-116</strain>
    </source>
</reference>
<dbReference type="CDD" id="cd11326">
    <property type="entry name" value="AmyAc_Glg_debranch"/>
    <property type="match status" value="1"/>
</dbReference>
<dbReference type="SUPFAM" id="SSF81296">
    <property type="entry name" value="E set domains"/>
    <property type="match status" value="1"/>
</dbReference>
<dbReference type="Proteomes" id="UP000297475">
    <property type="component" value="Unassembled WGS sequence"/>
</dbReference>
<proteinExistence type="inferred from homology"/>
<dbReference type="Pfam" id="PF00128">
    <property type="entry name" value="Alpha-amylase"/>
    <property type="match status" value="1"/>
</dbReference>
<dbReference type="Pfam" id="PF02922">
    <property type="entry name" value="CBM_48"/>
    <property type="match status" value="1"/>
</dbReference>
<evidence type="ECO:0000313" key="6">
    <source>
        <dbReference type="Proteomes" id="UP000297475"/>
    </source>
</evidence>
<dbReference type="Gene3D" id="3.20.20.80">
    <property type="entry name" value="Glycosidases"/>
    <property type="match status" value="1"/>
</dbReference>
<accession>A0A4Z0WFB6</accession>
<dbReference type="GO" id="GO:0004135">
    <property type="term" value="F:amylo-alpha-1,6-glucosidase activity"/>
    <property type="evidence" value="ECO:0007669"/>
    <property type="project" value="InterPro"/>
</dbReference>
<dbReference type="OrthoDB" id="9761875at2"/>
<evidence type="ECO:0000256" key="3">
    <source>
        <dbReference type="ARBA" id="ARBA00023295"/>
    </source>
</evidence>
<dbReference type="InterPro" id="IPR013780">
    <property type="entry name" value="Glyco_hydro_b"/>
</dbReference>
<dbReference type="EMBL" id="SRMF01000002">
    <property type="protein sequence ID" value="TGG94142.1"/>
    <property type="molecule type" value="Genomic_DNA"/>
</dbReference>
<dbReference type="SUPFAM" id="SSF51445">
    <property type="entry name" value="(Trans)glycosidases"/>
    <property type="match status" value="1"/>
</dbReference>
<organism evidence="5 6">
    <name type="scientific">Natronospirillum operosum</name>
    <dbReference type="NCBI Taxonomy" id="2759953"/>
    <lineage>
        <taxon>Bacteria</taxon>
        <taxon>Pseudomonadati</taxon>
        <taxon>Pseudomonadota</taxon>
        <taxon>Gammaproteobacteria</taxon>
        <taxon>Oceanospirillales</taxon>
        <taxon>Natronospirillaceae</taxon>
        <taxon>Natronospirillum</taxon>
    </lineage>
</organism>
<keyword evidence="3" id="KW-0326">Glycosidase</keyword>
<dbReference type="InterPro" id="IPR014756">
    <property type="entry name" value="Ig_E-set"/>
</dbReference>
<dbReference type="InterPro" id="IPR006047">
    <property type="entry name" value="GH13_cat_dom"/>
</dbReference>
<gene>
    <name evidence="5" type="primary">glgX</name>
    <name evidence="5" type="ORF">E4656_08195</name>
</gene>
<evidence type="ECO:0000313" key="5">
    <source>
        <dbReference type="EMBL" id="TGG94142.1"/>
    </source>
</evidence>
<dbReference type="InterPro" id="IPR011837">
    <property type="entry name" value="Glycogen_debranch_GlgX"/>
</dbReference>
<feature type="domain" description="Glycosyl hydrolase family 13 catalytic" evidence="4">
    <location>
        <begin position="176"/>
        <end position="571"/>
    </location>
</feature>
<dbReference type="InterPro" id="IPR017853">
    <property type="entry name" value="GH"/>
</dbReference>